<protein>
    <recommendedName>
        <fullName evidence="3">DUF695 domain-containing protein</fullName>
    </recommendedName>
</protein>
<organism evidence="1 2">
    <name type="scientific">Tenacibaculum geojense</name>
    <dbReference type="NCBI Taxonomy" id="915352"/>
    <lineage>
        <taxon>Bacteria</taxon>
        <taxon>Pseudomonadati</taxon>
        <taxon>Bacteroidota</taxon>
        <taxon>Flavobacteriia</taxon>
        <taxon>Flavobacteriales</taxon>
        <taxon>Flavobacteriaceae</taxon>
        <taxon>Tenacibaculum</taxon>
    </lineage>
</organism>
<proteinExistence type="predicted"/>
<dbReference type="EMBL" id="JBHTJR010000011">
    <property type="protein sequence ID" value="MFD0991683.1"/>
    <property type="molecule type" value="Genomic_DNA"/>
</dbReference>
<gene>
    <name evidence="1" type="ORF">ACFQ1U_00550</name>
</gene>
<evidence type="ECO:0000313" key="2">
    <source>
        <dbReference type="Proteomes" id="UP001597062"/>
    </source>
</evidence>
<dbReference type="Proteomes" id="UP001597062">
    <property type="component" value="Unassembled WGS sequence"/>
</dbReference>
<sequence>MNFLKSIFNIKEEPIKSYSDFWKWFEKNENIFHKVVKSQGDIEDVFFNKLGPKLNELKEGFWYLTGMYDDNNSELILTADGIIKNIVFVEELVDSAPKFKNWIITALKQPTDLNHNME</sequence>
<evidence type="ECO:0000313" key="1">
    <source>
        <dbReference type="EMBL" id="MFD0991683.1"/>
    </source>
</evidence>
<name>A0ABW3JQ26_9FLAO</name>
<reference evidence="2" key="1">
    <citation type="journal article" date="2019" name="Int. J. Syst. Evol. Microbiol.">
        <title>The Global Catalogue of Microorganisms (GCM) 10K type strain sequencing project: providing services to taxonomists for standard genome sequencing and annotation.</title>
        <authorList>
            <consortium name="The Broad Institute Genomics Platform"/>
            <consortium name="The Broad Institute Genome Sequencing Center for Infectious Disease"/>
            <person name="Wu L."/>
            <person name="Ma J."/>
        </authorList>
    </citation>
    <scope>NUCLEOTIDE SEQUENCE [LARGE SCALE GENOMIC DNA]</scope>
    <source>
        <strain evidence="2">CCUG 60527</strain>
    </source>
</reference>
<dbReference type="RefSeq" id="WP_386104217.1">
    <property type="nucleotide sequence ID" value="NZ_JBHTJR010000011.1"/>
</dbReference>
<keyword evidence="2" id="KW-1185">Reference proteome</keyword>
<evidence type="ECO:0008006" key="3">
    <source>
        <dbReference type="Google" id="ProtNLM"/>
    </source>
</evidence>
<accession>A0ABW3JQ26</accession>
<comment type="caution">
    <text evidence="1">The sequence shown here is derived from an EMBL/GenBank/DDBJ whole genome shotgun (WGS) entry which is preliminary data.</text>
</comment>